<feature type="region of interest" description="Disordered" evidence="1">
    <location>
        <begin position="706"/>
        <end position="736"/>
    </location>
</feature>
<dbReference type="InterPro" id="IPR043151">
    <property type="entry name" value="BAH_sf"/>
</dbReference>
<dbReference type="CDD" id="cd20405">
    <property type="entry name" value="Tudor_Agenet_AtDUF_rpt1_3"/>
    <property type="match status" value="1"/>
</dbReference>
<dbReference type="Pfam" id="PF05641">
    <property type="entry name" value="Agenet"/>
    <property type="match status" value="1"/>
</dbReference>
<dbReference type="SMART" id="SM00743">
    <property type="entry name" value="Agenet"/>
    <property type="match status" value="2"/>
</dbReference>
<dbReference type="RefSeq" id="XP_044327622.1">
    <property type="nucleotide sequence ID" value="XM_044471687.1"/>
</dbReference>
<reference evidence="3" key="1">
    <citation type="submission" date="2018-08" db="EMBL/GenBank/DDBJ databases">
        <authorList>
            <person name="Rossello M."/>
        </authorList>
    </citation>
    <scope>NUCLEOTIDE SEQUENCE [LARGE SCALE GENOMIC DNA]</scope>
    <source>
        <strain evidence="3">cv. Chinese Spring</strain>
    </source>
</reference>
<evidence type="ECO:0000256" key="1">
    <source>
        <dbReference type="SAM" id="MobiDB-lite"/>
    </source>
</evidence>
<dbReference type="PANTHER" id="PTHR47073">
    <property type="entry name" value="PROTEIN ANTI-SILENCING 1"/>
    <property type="match status" value="1"/>
</dbReference>
<dbReference type="Gramene" id="TraesWEE_scaffold_009589_01G000100.1">
    <property type="protein sequence ID" value="TraesWEE_scaffold_009589_01G000100.1"/>
    <property type="gene ID" value="TraesWEE_scaffold_009589_01G000100"/>
</dbReference>
<dbReference type="OMA" id="EASMCKE"/>
<dbReference type="Gramene" id="TraesSTA2D03G01097160.1">
    <property type="protein sequence ID" value="TraesSTA2D03G01097160.1"/>
    <property type="gene ID" value="TraesSTA2D03G01097160"/>
</dbReference>
<dbReference type="InterPro" id="IPR014002">
    <property type="entry name" value="Agenet_dom_plant"/>
</dbReference>
<feature type="region of interest" description="Disordered" evidence="1">
    <location>
        <begin position="751"/>
        <end position="771"/>
    </location>
</feature>
<dbReference type="OrthoDB" id="1883212at2759"/>
<dbReference type="Gramene" id="TraesCS2D02G091500.1">
    <property type="protein sequence ID" value="TraesCS2D02G091500.1"/>
    <property type="gene ID" value="TraesCS2D02G091500"/>
</dbReference>
<proteinExistence type="predicted"/>
<dbReference type="STRING" id="4565.A0A1D5UUU5"/>
<dbReference type="Gramene" id="TraesARI2D03G01124800.1">
    <property type="protein sequence ID" value="TraesARI2D03G01124800.1"/>
    <property type="gene ID" value="TraesARI2D03G01124800"/>
</dbReference>
<dbReference type="Gramene" id="TraesCAD_scaffold_013843_01G000300.1">
    <property type="protein sequence ID" value="TraesCAD_scaffold_013843_01G000300.1"/>
    <property type="gene ID" value="TraesCAD_scaffold_013843_01G000300"/>
</dbReference>
<dbReference type="PROSITE" id="PS51038">
    <property type="entry name" value="BAH"/>
    <property type="match status" value="1"/>
</dbReference>
<dbReference type="Gramene" id="TraesSYM2D03G01122460.1">
    <property type="protein sequence ID" value="TraesSYM2D03G01122460.1"/>
    <property type="gene ID" value="TraesSYM2D03G01122460"/>
</dbReference>
<dbReference type="Gene3D" id="2.30.30.490">
    <property type="match status" value="1"/>
</dbReference>
<organism evidence="3">
    <name type="scientific">Triticum aestivum</name>
    <name type="common">Wheat</name>
    <dbReference type="NCBI Taxonomy" id="4565"/>
    <lineage>
        <taxon>Eukaryota</taxon>
        <taxon>Viridiplantae</taxon>
        <taxon>Streptophyta</taxon>
        <taxon>Embryophyta</taxon>
        <taxon>Tracheophyta</taxon>
        <taxon>Spermatophyta</taxon>
        <taxon>Magnoliopsida</taxon>
        <taxon>Liliopsida</taxon>
        <taxon>Poales</taxon>
        <taxon>Poaceae</taxon>
        <taxon>BOP clade</taxon>
        <taxon>Pooideae</taxon>
        <taxon>Triticodae</taxon>
        <taxon>Triticeae</taxon>
        <taxon>Triticinae</taxon>
        <taxon>Triticum</taxon>
    </lineage>
</organism>
<dbReference type="Gramene" id="TraesMAC2D03G01106920.1">
    <property type="protein sequence ID" value="TraesMAC2D03G01106920.1"/>
    <property type="gene ID" value="TraesMAC2D03G01106920"/>
</dbReference>
<protein>
    <recommendedName>
        <fullName evidence="2">BAH domain-containing protein</fullName>
    </recommendedName>
</protein>
<reference evidence="3" key="2">
    <citation type="submission" date="2018-10" db="UniProtKB">
        <authorList>
            <consortium name="EnsemblPlants"/>
        </authorList>
    </citation>
    <scope>IDENTIFICATION</scope>
</reference>
<dbReference type="Gramene" id="TraesCLE_scaffold_022432_01G000100.1">
    <property type="protein sequence ID" value="TraesCLE_scaffold_022432_01G000100.1"/>
    <property type="gene ID" value="TraesCLE_scaffold_022432_01G000100"/>
</dbReference>
<sequence length="903" mass="98953">MSSSCSSAAVVDEGNAKMAVRGWVGWEEEIVMEDNDGEECKVCYFLRSAPPQDGGKSERDLAVVGKYWEPGNIAYSADLQFLKSLQTALESGSPSARVVTVAMETTQLRWTSRKEVMDWLTSLVLDPPYGAFGFTCPDNHDGASKDTLSTLAAAGENKQGFTWICKLPHLDQHRKHYKSFCREGMRISVHDFVFIKSGGRESHVAYVEDMYEDSSAKNMVLVRWFEEPDGEHGVVLPPDLYRKEILFAYGLQDLRVQFVEGVAAVLNPQHFDMFNKISGGHSSWQPYVCSRQIEDDIVGPFDITQLQGYANQEIVKEIVAASSSTAVQAKPPNNKGKAEITGMAAENHAGSSGTVFGDKTMQKQKPPACNATPFSSSSIIGEKTMEKQKQKSPPCSATPSSYVIGDKTMEKQKQNPPPCSATTSSSVIVDETMDKQKQNQNQKEMPPPCSTTASSSVIVDKTMEKEKQEQKEMPPPCTATPQSVTNGQTVESSVIPCSVVNCQTTTLNQPPPSGTGTSNAAANDASTMVNPEKMFQPGCCLEALCQDSSMRGCWFKCVVLRRREKDNKVRVQYQDLSNSEDKGQLREWLKVARIAEPDHLGIRLTERPMLRPQLPTCYRKIESPVAVGVIVDVWLNGGWWEGIVLQQDNVGHVLVYLQGEGRLVEIKVDSLRKSFEWREEQWIPLDARKDVAAKITLDLKKQKGIQQSAMKKDGGSSSKQKAQKMGEQSRQTAATAALTAAELAAPSLGLLQPWEKGDDETANSTPPWKRFLDQGYSFKEKGLEEQAKKNKGPIDEAATPVTEEGDGMSRGDSSPYAKRCRVDPTNSDGLNGAKHKGKARKSSRAKKTGSLEGSNQGGTSGSASTRCAASVNTVPMEDICITSGEAPVVAMDKLEVIDLTMYD</sequence>
<keyword evidence="4" id="KW-1185">Reference proteome</keyword>
<feature type="compositionally biased region" description="Basic and acidic residues" evidence="1">
    <location>
        <begin position="461"/>
        <end position="472"/>
    </location>
</feature>
<dbReference type="Gramene" id="TraesJAG2D03G01111720.1">
    <property type="protein sequence ID" value="TraesJAG2D03G01111720.1"/>
    <property type="gene ID" value="TraesJAG2D03G01111720"/>
</dbReference>
<dbReference type="AlphaFoldDB" id="A0A1D5UUU5"/>
<evidence type="ECO:0000313" key="3">
    <source>
        <dbReference type="EnsemblPlants" id="TraesCS2D02G091500.1"/>
    </source>
</evidence>
<dbReference type="EnsemblPlants" id="TraesCS2D02G091500.1">
    <property type="protein sequence ID" value="TraesCS2D02G091500.1"/>
    <property type="gene ID" value="TraesCS2D02G091500"/>
</dbReference>
<dbReference type="Gramene" id="TraesNOR2D03G01124470.1">
    <property type="protein sequence ID" value="TraesNOR2D03G01124470.1"/>
    <property type="gene ID" value="TraesNOR2D03G01124470"/>
</dbReference>
<accession>A0A1D5UUU5</accession>
<dbReference type="Gramene" id="TraesROB_scaffold_003915_01G000100.1">
    <property type="protein sequence ID" value="TraesROB_scaffold_003915_01G000100.1"/>
    <property type="gene ID" value="TraesROB_scaffold_003915_01G000100"/>
</dbReference>
<dbReference type="Gramene" id="TraesLAC2D03G01060170.1">
    <property type="protein sequence ID" value="TraesLAC2D03G01060170.1"/>
    <property type="gene ID" value="TraesLAC2D03G01060170"/>
</dbReference>
<dbReference type="Gramene" id="TraesJUL2D03G01114530.1">
    <property type="protein sequence ID" value="TraesJUL2D03G01114530.1"/>
    <property type="gene ID" value="TraesJUL2D03G01114530"/>
</dbReference>
<feature type="compositionally biased region" description="Polar residues" evidence="1">
    <location>
        <begin position="391"/>
        <end position="401"/>
    </location>
</feature>
<dbReference type="PANTHER" id="PTHR47073:SF2">
    <property type="entry name" value="PROTEIN ANTI-SILENCING 1"/>
    <property type="match status" value="1"/>
</dbReference>
<feature type="region of interest" description="Disordered" evidence="1">
    <location>
        <begin position="784"/>
        <end position="867"/>
    </location>
</feature>
<dbReference type="Proteomes" id="UP000019116">
    <property type="component" value="Chromosome 2D"/>
</dbReference>
<gene>
    <name evidence="3" type="primary">LOC123048626</name>
</gene>
<dbReference type="InterPro" id="IPR001025">
    <property type="entry name" value="BAH_dom"/>
</dbReference>
<dbReference type="SMR" id="A0A1D5UUU5"/>
<dbReference type="InterPro" id="IPR008395">
    <property type="entry name" value="Agenet-like_dom"/>
</dbReference>
<name>A0A1D5UUU5_WHEAT</name>
<evidence type="ECO:0000313" key="4">
    <source>
        <dbReference type="Proteomes" id="UP000019116"/>
    </source>
</evidence>
<dbReference type="Gramene" id="TraesPARA_EIv1.0_0645880.1">
    <property type="protein sequence ID" value="TraesPARA_EIv1.0_0645880.1.CDS"/>
    <property type="gene ID" value="TraesPARA_EIv1.0_0645880"/>
</dbReference>
<feature type="compositionally biased region" description="Basic residues" evidence="1">
    <location>
        <begin position="833"/>
        <end position="847"/>
    </location>
</feature>
<feature type="compositionally biased region" description="Basic and acidic residues" evidence="1">
    <location>
        <begin position="784"/>
        <end position="794"/>
    </location>
</feature>
<dbReference type="Gramene" id="TraesCS2D03G0190700.1">
    <property type="protein sequence ID" value="TraesCS2D03G0190700.1.CDS"/>
    <property type="gene ID" value="TraesCS2D03G0190700"/>
</dbReference>
<feature type="compositionally biased region" description="Polar residues" evidence="1">
    <location>
        <begin position="706"/>
        <end position="731"/>
    </location>
</feature>
<dbReference type="GeneID" id="123048626"/>
<feature type="domain" description="BAH" evidence="2">
    <location>
        <begin position="185"/>
        <end position="304"/>
    </location>
</feature>
<dbReference type="GO" id="GO:0003682">
    <property type="term" value="F:chromatin binding"/>
    <property type="evidence" value="ECO:0007669"/>
    <property type="project" value="InterPro"/>
</dbReference>
<feature type="region of interest" description="Disordered" evidence="1">
    <location>
        <begin position="435"/>
        <end position="484"/>
    </location>
</feature>
<feature type="region of interest" description="Disordered" evidence="1">
    <location>
        <begin position="383"/>
        <end position="402"/>
    </location>
</feature>
<evidence type="ECO:0000259" key="2">
    <source>
        <dbReference type="PROSITE" id="PS51038"/>
    </source>
</evidence>